<evidence type="ECO:0000256" key="1">
    <source>
        <dbReference type="SAM" id="MobiDB-lite"/>
    </source>
</evidence>
<organism evidence="2 3">
    <name type="scientific">Dendrobium nobile</name>
    <name type="common">Orchid</name>
    <dbReference type="NCBI Taxonomy" id="94219"/>
    <lineage>
        <taxon>Eukaryota</taxon>
        <taxon>Viridiplantae</taxon>
        <taxon>Streptophyta</taxon>
        <taxon>Embryophyta</taxon>
        <taxon>Tracheophyta</taxon>
        <taxon>Spermatophyta</taxon>
        <taxon>Magnoliopsida</taxon>
        <taxon>Liliopsida</taxon>
        <taxon>Asparagales</taxon>
        <taxon>Orchidaceae</taxon>
        <taxon>Epidendroideae</taxon>
        <taxon>Malaxideae</taxon>
        <taxon>Dendrobiinae</taxon>
        <taxon>Dendrobium</taxon>
    </lineage>
</organism>
<feature type="region of interest" description="Disordered" evidence="1">
    <location>
        <begin position="1"/>
        <end position="25"/>
    </location>
</feature>
<sequence length="124" mass="14222">MSGGIRRKISDQRTFADSSISDQRSSALVITESRLGRGRNASHRRLWSDDGEFIVVSTRFTHSPFPGPIRKMEFVMADFRGLINKEGEALWRLHRKEPGWVVGEQRQVFRRSSENRPPLPPTDS</sequence>
<evidence type="ECO:0000313" key="2">
    <source>
        <dbReference type="EMBL" id="KAI0502213.1"/>
    </source>
</evidence>
<dbReference type="EMBL" id="JAGYWB010000012">
    <property type="protein sequence ID" value="KAI0502213.1"/>
    <property type="molecule type" value="Genomic_DNA"/>
</dbReference>
<keyword evidence="3" id="KW-1185">Reference proteome</keyword>
<name>A0A8T3B0A3_DENNO</name>
<reference evidence="2" key="1">
    <citation type="journal article" date="2022" name="Front. Genet.">
        <title>Chromosome-Scale Assembly of the Dendrobium nobile Genome Provides Insights Into the Molecular Mechanism of the Biosynthesis of the Medicinal Active Ingredient of Dendrobium.</title>
        <authorList>
            <person name="Xu Q."/>
            <person name="Niu S.-C."/>
            <person name="Li K.-L."/>
            <person name="Zheng P.-J."/>
            <person name="Zhang X.-J."/>
            <person name="Jia Y."/>
            <person name="Liu Y."/>
            <person name="Niu Y.-X."/>
            <person name="Yu L.-H."/>
            <person name="Chen D.-F."/>
            <person name="Zhang G.-Q."/>
        </authorList>
    </citation>
    <scope>NUCLEOTIDE SEQUENCE</scope>
    <source>
        <tissue evidence="2">Leaf</tissue>
    </source>
</reference>
<protein>
    <submittedName>
        <fullName evidence="2">Uncharacterized protein</fullName>
    </submittedName>
</protein>
<gene>
    <name evidence="2" type="ORF">KFK09_017160</name>
</gene>
<comment type="caution">
    <text evidence="2">The sequence shown here is derived from an EMBL/GenBank/DDBJ whole genome shotgun (WGS) entry which is preliminary data.</text>
</comment>
<dbReference type="Proteomes" id="UP000829196">
    <property type="component" value="Unassembled WGS sequence"/>
</dbReference>
<proteinExistence type="predicted"/>
<feature type="compositionally biased region" description="Polar residues" evidence="1">
    <location>
        <begin position="12"/>
        <end position="25"/>
    </location>
</feature>
<dbReference type="AlphaFoldDB" id="A0A8T3B0A3"/>
<evidence type="ECO:0000313" key="3">
    <source>
        <dbReference type="Proteomes" id="UP000829196"/>
    </source>
</evidence>
<accession>A0A8T3B0A3</accession>